<evidence type="ECO:0000256" key="1">
    <source>
        <dbReference type="ARBA" id="ARBA00004141"/>
    </source>
</evidence>
<feature type="transmembrane region" description="Helical" evidence="6">
    <location>
        <begin position="238"/>
        <end position="258"/>
    </location>
</feature>
<organism evidence="7 8">
    <name type="scientific">Salvia divinorum</name>
    <name type="common">Maria pastora</name>
    <name type="synonym">Diviner's sage</name>
    <dbReference type="NCBI Taxonomy" id="28513"/>
    <lineage>
        <taxon>Eukaryota</taxon>
        <taxon>Viridiplantae</taxon>
        <taxon>Streptophyta</taxon>
        <taxon>Embryophyta</taxon>
        <taxon>Tracheophyta</taxon>
        <taxon>Spermatophyta</taxon>
        <taxon>Magnoliopsida</taxon>
        <taxon>eudicotyledons</taxon>
        <taxon>Gunneridae</taxon>
        <taxon>Pentapetalae</taxon>
        <taxon>asterids</taxon>
        <taxon>lamiids</taxon>
        <taxon>Lamiales</taxon>
        <taxon>Lamiaceae</taxon>
        <taxon>Nepetoideae</taxon>
        <taxon>Mentheae</taxon>
        <taxon>Salviinae</taxon>
        <taxon>Salvia</taxon>
        <taxon>Salvia subgen. Calosphace</taxon>
    </lineage>
</organism>
<dbReference type="EMBL" id="JBEAFC010000008">
    <property type="protein sequence ID" value="KAL1544158.1"/>
    <property type="molecule type" value="Genomic_DNA"/>
</dbReference>
<evidence type="ECO:0000313" key="7">
    <source>
        <dbReference type="EMBL" id="KAL1544158.1"/>
    </source>
</evidence>
<dbReference type="Pfam" id="PF00335">
    <property type="entry name" value="Tetraspanin"/>
    <property type="match status" value="1"/>
</dbReference>
<dbReference type="Proteomes" id="UP001567538">
    <property type="component" value="Unassembled WGS sequence"/>
</dbReference>
<dbReference type="InterPro" id="IPR018503">
    <property type="entry name" value="Tetraspanin_CS"/>
</dbReference>
<dbReference type="InterPro" id="IPR044991">
    <property type="entry name" value="TET_plant"/>
</dbReference>
<dbReference type="PRINTS" id="PR00259">
    <property type="entry name" value="TMFOUR"/>
</dbReference>
<name>A0ABD1GM69_SALDI</name>
<feature type="transmembrane region" description="Helical" evidence="6">
    <location>
        <begin position="70"/>
        <end position="94"/>
    </location>
</feature>
<evidence type="ECO:0000256" key="2">
    <source>
        <dbReference type="ARBA" id="ARBA00006840"/>
    </source>
</evidence>
<evidence type="ECO:0000256" key="4">
    <source>
        <dbReference type="ARBA" id="ARBA00022989"/>
    </source>
</evidence>
<dbReference type="GO" id="GO:0016020">
    <property type="term" value="C:membrane"/>
    <property type="evidence" value="ECO:0007669"/>
    <property type="project" value="UniProtKB-SubCell"/>
</dbReference>
<comment type="caution">
    <text evidence="7">The sequence shown here is derived from an EMBL/GenBank/DDBJ whole genome shotgun (WGS) entry which is preliminary data.</text>
</comment>
<protein>
    <submittedName>
        <fullName evidence="7">Tetraspanin-4</fullName>
    </submittedName>
</protein>
<dbReference type="InterPro" id="IPR018499">
    <property type="entry name" value="Tetraspanin/Peripherin"/>
</dbReference>
<feature type="transmembrane region" description="Helical" evidence="6">
    <location>
        <begin position="41"/>
        <end position="64"/>
    </location>
</feature>
<dbReference type="AlphaFoldDB" id="A0ABD1GM69"/>
<evidence type="ECO:0000256" key="3">
    <source>
        <dbReference type="ARBA" id="ARBA00022692"/>
    </source>
</evidence>
<evidence type="ECO:0000256" key="5">
    <source>
        <dbReference type="ARBA" id="ARBA00023136"/>
    </source>
</evidence>
<dbReference type="PROSITE" id="PS00421">
    <property type="entry name" value="TM4_1"/>
    <property type="match status" value="1"/>
</dbReference>
<keyword evidence="8" id="KW-1185">Reference proteome</keyword>
<accession>A0ABD1GM69</accession>
<keyword evidence="5 6" id="KW-0472">Membrane</keyword>
<comment type="subcellular location">
    <subcellularLocation>
        <location evidence="1">Membrane</location>
        <topology evidence="1">Multi-pass membrane protein</topology>
    </subcellularLocation>
</comment>
<proteinExistence type="inferred from homology"/>
<keyword evidence="4 6" id="KW-1133">Transmembrane helix</keyword>
<keyword evidence="3 6" id="KW-0812">Transmembrane</keyword>
<reference evidence="7 8" key="1">
    <citation type="submission" date="2024-06" db="EMBL/GenBank/DDBJ databases">
        <title>A chromosome level genome sequence of Diviner's sage (Salvia divinorum).</title>
        <authorList>
            <person name="Ford S.A."/>
            <person name="Ro D.-K."/>
            <person name="Ness R.W."/>
            <person name="Phillips M.A."/>
        </authorList>
    </citation>
    <scope>NUCLEOTIDE SEQUENCE [LARGE SCALE GENOMIC DNA]</scope>
    <source>
        <strain evidence="7">SAF-2024a</strain>
        <tissue evidence="7">Leaf</tissue>
    </source>
</reference>
<evidence type="ECO:0000256" key="6">
    <source>
        <dbReference type="SAM" id="Phobius"/>
    </source>
</evidence>
<evidence type="ECO:0000313" key="8">
    <source>
        <dbReference type="Proteomes" id="UP001567538"/>
    </source>
</evidence>
<gene>
    <name evidence="7" type="primary">TET4</name>
    <name evidence="7" type="ORF">AAHA92_21046</name>
</gene>
<dbReference type="PANTHER" id="PTHR32191">
    <property type="entry name" value="TETRASPANIN-8-RELATED"/>
    <property type="match status" value="1"/>
</dbReference>
<sequence>MAKSNNLIGILNFLSFLLSLPIIGGGVWLSSRASSTDCMKFLQWPLILIGIAVMVVSLAGIAGACYRNTFLMYVYLWAMFFVIAALVFFVIFAYSATEKGSGRPVMNRVYLDYSLQDYSGWLADRVSAPVYWAKISDCIRASHACRKLHRYIGGFPESPELFYLRKLTPIESGCCKPPTSCGYTYMNETFWISGGGLTGTDPDCAQWSNEQHQLCYSCGSCKAGVLASLKKSWRRVSVINVIILIILVLVYVVALAAVRHNKQLDEAHGETRMQKARPSRLF</sequence>
<comment type="similarity">
    <text evidence="2">Belongs to the tetraspanin (TM4SF) family.</text>
</comment>
<feature type="transmembrane region" description="Helical" evidence="6">
    <location>
        <begin position="6"/>
        <end position="29"/>
    </location>
</feature>